<dbReference type="Pfam" id="PF07542">
    <property type="entry name" value="ATP12"/>
    <property type="match status" value="1"/>
</dbReference>
<dbReference type="InterPro" id="IPR023335">
    <property type="entry name" value="ATP12_ortho_dom_sf"/>
</dbReference>
<gene>
    <name evidence="4" type="ORF">JCR33_21110</name>
</gene>
<protein>
    <submittedName>
        <fullName evidence="4">ATPase</fullName>
    </submittedName>
</protein>
<evidence type="ECO:0000313" key="5">
    <source>
        <dbReference type="Proteomes" id="UP000609531"/>
    </source>
</evidence>
<comment type="similarity">
    <text evidence="1">Belongs to the ATP12 family.</text>
</comment>
<dbReference type="Gene3D" id="1.10.3580.10">
    <property type="entry name" value="ATP12 ATPase"/>
    <property type="match status" value="1"/>
</dbReference>
<dbReference type="InterPro" id="IPR011419">
    <property type="entry name" value="ATP12_ATP_synth-F1-assembly"/>
</dbReference>
<dbReference type="PANTHER" id="PTHR21013:SF10">
    <property type="entry name" value="ATP SYNTHASE MITOCHONDRIAL F1 COMPLEX ASSEMBLY FACTOR 2"/>
    <property type="match status" value="1"/>
</dbReference>
<dbReference type="PANTHER" id="PTHR21013">
    <property type="entry name" value="ATP SYNTHASE MITOCHONDRIAL F1 COMPLEX ASSEMBLY FACTOR 2/ATP12 PROTEIN, MITOCHONDRIAL PRECURSOR"/>
    <property type="match status" value="1"/>
</dbReference>
<proteinExistence type="inferred from homology"/>
<dbReference type="RefSeq" id="WP_198884116.1">
    <property type="nucleotide sequence ID" value="NZ_JAEKJA010000024.1"/>
</dbReference>
<evidence type="ECO:0000256" key="3">
    <source>
        <dbReference type="ARBA" id="ARBA00023186"/>
    </source>
</evidence>
<reference evidence="4" key="1">
    <citation type="submission" date="2020-12" db="EMBL/GenBank/DDBJ databases">
        <title>Bacterial taxonomy.</title>
        <authorList>
            <person name="Pan X."/>
        </authorList>
    </citation>
    <scope>NUCLEOTIDE SEQUENCE</scope>
    <source>
        <strain evidence="4">B2012</strain>
    </source>
</reference>
<sequence>MAEAPRPPEPAEPIRRFYREASVADHAAGARILLDGRPVRTPAKAHLAAPRPVAERIAAEWNAQGEHILPLTMPMTRLVNTAIDGVGGAVEAVREDIAKMAGSDLVMYRADWPAGLVAAQKQRWDPVVANAEALFGVRIVLVEGVMPVSQDERLTLAVLDALPRDPLPLAALHQLTTLTGSALIALAVARGTLGFDEGWIAAHVDEDWNIAEWGEDAEAARRRAQRRRDAQEAAFVLAPSA</sequence>
<keyword evidence="2" id="KW-0809">Transit peptide</keyword>
<evidence type="ECO:0000256" key="2">
    <source>
        <dbReference type="ARBA" id="ARBA00022946"/>
    </source>
</evidence>
<name>A0A934MNI3_9HYPH</name>
<comment type="caution">
    <text evidence="4">The sequence shown here is derived from an EMBL/GenBank/DDBJ whole genome shotgun (WGS) entry which is preliminary data.</text>
</comment>
<dbReference type="InterPro" id="IPR042272">
    <property type="entry name" value="ATP12_ATP_synth-F1-assembly_N"/>
</dbReference>
<organism evidence="4 5">
    <name type="scientific">Acuticoccus mangrovi</name>
    <dbReference type="NCBI Taxonomy" id="2796142"/>
    <lineage>
        <taxon>Bacteria</taxon>
        <taxon>Pseudomonadati</taxon>
        <taxon>Pseudomonadota</taxon>
        <taxon>Alphaproteobacteria</taxon>
        <taxon>Hyphomicrobiales</taxon>
        <taxon>Amorphaceae</taxon>
        <taxon>Acuticoccus</taxon>
    </lineage>
</organism>
<dbReference type="EMBL" id="JAEKJA010000024">
    <property type="protein sequence ID" value="MBJ3778214.1"/>
    <property type="molecule type" value="Genomic_DNA"/>
</dbReference>
<dbReference type="AlphaFoldDB" id="A0A934MNI3"/>
<accession>A0A934MNI3</accession>
<dbReference type="SUPFAM" id="SSF160909">
    <property type="entry name" value="ATP12-like"/>
    <property type="match status" value="1"/>
</dbReference>
<keyword evidence="5" id="KW-1185">Reference proteome</keyword>
<dbReference type="Proteomes" id="UP000609531">
    <property type="component" value="Unassembled WGS sequence"/>
</dbReference>
<dbReference type="GO" id="GO:0043461">
    <property type="term" value="P:proton-transporting ATP synthase complex assembly"/>
    <property type="evidence" value="ECO:0007669"/>
    <property type="project" value="InterPro"/>
</dbReference>
<dbReference type="Gene3D" id="3.30.2180.10">
    <property type="entry name" value="ATP12-like"/>
    <property type="match status" value="1"/>
</dbReference>
<evidence type="ECO:0000256" key="1">
    <source>
        <dbReference type="ARBA" id="ARBA00008231"/>
    </source>
</evidence>
<keyword evidence="3" id="KW-0143">Chaperone</keyword>
<evidence type="ECO:0000313" key="4">
    <source>
        <dbReference type="EMBL" id="MBJ3778214.1"/>
    </source>
</evidence>